<gene>
    <name evidence="9" type="ORF">NEZAVI_LOCUS8835</name>
</gene>
<evidence type="ECO:0000259" key="7">
    <source>
        <dbReference type="Pfam" id="PF04130"/>
    </source>
</evidence>
<dbReference type="InterPro" id="IPR040457">
    <property type="entry name" value="GCP_C"/>
</dbReference>
<dbReference type="OrthoDB" id="6621710at2759"/>
<evidence type="ECO:0000256" key="2">
    <source>
        <dbReference type="ARBA" id="ARBA00010337"/>
    </source>
</evidence>
<dbReference type="PANTHER" id="PTHR19302:SF70">
    <property type="entry name" value="GAMMA-TUBULIN COMPLEX COMPONENT 6"/>
    <property type="match status" value="1"/>
</dbReference>
<feature type="domain" description="Gamma tubulin complex component C-terminal" evidence="7">
    <location>
        <begin position="1346"/>
        <end position="1580"/>
    </location>
</feature>
<keyword evidence="5" id="KW-0206">Cytoskeleton</keyword>
<dbReference type="GO" id="GO:0051011">
    <property type="term" value="F:microtubule minus-end binding"/>
    <property type="evidence" value="ECO:0007669"/>
    <property type="project" value="TreeGrafter"/>
</dbReference>
<keyword evidence="3" id="KW-0963">Cytoplasm</keyword>
<dbReference type="PANTHER" id="PTHR19302">
    <property type="entry name" value="GAMMA TUBULIN COMPLEX PROTEIN"/>
    <property type="match status" value="1"/>
</dbReference>
<dbReference type="InterPro" id="IPR007259">
    <property type="entry name" value="GCP"/>
</dbReference>
<name>A0A9P0HBS7_NEZVI</name>
<organism evidence="9 10">
    <name type="scientific">Nezara viridula</name>
    <name type="common">Southern green stink bug</name>
    <name type="synonym">Cimex viridulus</name>
    <dbReference type="NCBI Taxonomy" id="85310"/>
    <lineage>
        <taxon>Eukaryota</taxon>
        <taxon>Metazoa</taxon>
        <taxon>Ecdysozoa</taxon>
        <taxon>Arthropoda</taxon>
        <taxon>Hexapoda</taxon>
        <taxon>Insecta</taxon>
        <taxon>Pterygota</taxon>
        <taxon>Neoptera</taxon>
        <taxon>Paraneoptera</taxon>
        <taxon>Hemiptera</taxon>
        <taxon>Heteroptera</taxon>
        <taxon>Panheteroptera</taxon>
        <taxon>Pentatomomorpha</taxon>
        <taxon>Pentatomoidea</taxon>
        <taxon>Pentatomidae</taxon>
        <taxon>Pentatominae</taxon>
        <taxon>Nezara</taxon>
    </lineage>
</organism>
<dbReference type="Proteomes" id="UP001152798">
    <property type="component" value="Chromosome 4"/>
</dbReference>
<proteinExistence type="inferred from homology"/>
<sequence>MIEEHGIVLSLTTYKTEISLYDTLKNFCKKYSEKMTGSDKSIVKKLLISSYEVLLKKVDSNYRAVPTEWSDEDILIALYLHICEYADDERAQQICKKFRILFENQNTEVYQNSIGPVIKMLYSVAINESNPVKKKKCNRLTKDNWFDAEVISESLCSFKKYLPVEDMKFFSLPKIHSSQSENNISLLRPFQPPPILTFDCNFKNGIIKQQKLSYDLDEGFVTPSDEHKERSPSLDQKITIPTSKSTTPFDWDLKVVGVPPRKDKSWEKLDLVGRNKEHPFIPRQVHLQHWLSKAPHSITKISRNQLIEDLMSLLIGVPSTTFSFNGKTFICKPGIYTDHLTAEDVLMLSKQYIEAAEAFLDLKNLAEKNLSDDIITRAFKLSLKKYLYNYQLIIYHIIDGRSNNKTYLSDIQLLIEQVIYLKKILVQPEELKGVALLEQLFSNMETSSTQMFYLLTSLFLQPCVYYFRLIDDWIFLGKWHKDLPISQSDFSLIADRQSWEEAYKPIQCNFLWFIPVQDLAYCGKALSLLSLSKNSEMFLKMLKSDDKPRVKVCLHLGELKKLQVECDHFYERAKTSFHSQKEEKLDLILCARDSAKMKAQTFEELKKEKMDNEKERKRKELNLRKEDLIRSAMVRELKKQEEELDNIRVAKEVEDMLLKEEKIEFEKAKGIFSLLKQQQAEEERKDLKTEWKLKRHQNIEKRQEFFSDNILVSDNLIHVEDESKESDIDKKLETELKKDCKENTVQVPDKSIILENSDKIQEKKDQISDHNEVEYKIITACDIVKHTELEENRLKVLGSNFIVGKDLPIRISGKEEKNNDRIVCPSKVPNLIETTPAAKDDNIKYSELVDNRLKVLGSNFVVGDLPICTSEKEDEKNNVISCPSKVLNLVETTPAAKDDDMKYPELVDNRFKVLGSNFIVGDVPICTSEKEKKKNDIIACPSEILNLAETTPTAKGEDIKYSELVDNRLKVLGSNFVVGDLPICTSEKEDEKNNVIFCPSEVLVETTPAAKDDDMKYPELVDNRLKVLGSNFSVGDDAPYCIPVKDEIVFPSNVLNPVETTTSTKDNDLQYSEMEMNRMKALHSDFERGNEAVLLVYQDEAGKNKQKILGSHFTLGSDIVVKKIKNDDIEISKTNENNNKEEISKDTIKSAKKGEMIESKKCNENIPQHSLDSENIRQVNIRRKSDCSNINMLPVIEEQSNIVCNEIGDEPEVTSEHIGVNGVSWFQKCNQHVEGVKNLFKANELINLPEQQLDYYSILRCVPGSLNLVLETQLKLVNEALLEMFLNELQLLTEAGKLKKYFFLDEEFGKRLTCSLCPAIEKEKPLTLLTFGRLRDVLAFASQGDEKLSFMVKETPVAFEHTNPQALSCLGLSYKFTWPLNLIFTDIAMSKYNDVFEYMLSLQRVSWHLDQVWLLLKFRSSQMNGHEYTQIQLYRHIMSQFVCSLQWYICTTVFENCWQKFNREVLEVTNFQEVYRKHAAYLKEVIFKCFLNEKSSGLMKRMQSLLKYVLIFCQVMRFGEWSISETGDYQHCNFVKLQNTFSSFIKLARYIVRQIEKLVKINYQEGLVNLYNLLTINSFYLA</sequence>
<evidence type="ECO:0000256" key="4">
    <source>
        <dbReference type="ARBA" id="ARBA00022701"/>
    </source>
</evidence>
<dbReference type="GO" id="GO:0043015">
    <property type="term" value="F:gamma-tubulin binding"/>
    <property type="evidence" value="ECO:0007669"/>
    <property type="project" value="InterPro"/>
</dbReference>
<evidence type="ECO:0000313" key="9">
    <source>
        <dbReference type="EMBL" id="CAH1399373.1"/>
    </source>
</evidence>
<dbReference type="InterPro" id="IPR041470">
    <property type="entry name" value="GCP_N"/>
</dbReference>
<dbReference type="GO" id="GO:0000930">
    <property type="term" value="C:gamma-tubulin complex"/>
    <property type="evidence" value="ECO:0007669"/>
    <property type="project" value="TreeGrafter"/>
</dbReference>
<dbReference type="GO" id="GO:0000278">
    <property type="term" value="P:mitotic cell cycle"/>
    <property type="evidence" value="ECO:0007669"/>
    <property type="project" value="TreeGrafter"/>
</dbReference>
<evidence type="ECO:0000256" key="5">
    <source>
        <dbReference type="ARBA" id="ARBA00023212"/>
    </source>
</evidence>
<evidence type="ECO:0000256" key="1">
    <source>
        <dbReference type="ARBA" id="ARBA00004245"/>
    </source>
</evidence>
<dbReference type="GO" id="GO:0007020">
    <property type="term" value="P:microtubule nucleation"/>
    <property type="evidence" value="ECO:0007669"/>
    <property type="project" value="InterPro"/>
</dbReference>
<dbReference type="EMBL" id="OV725080">
    <property type="protein sequence ID" value="CAH1399373.1"/>
    <property type="molecule type" value="Genomic_DNA"/>
</dbReference>
<evidence type="ECO:0008006" key="11">
    <source>
        <dbReference type="Google" id="ProtNLM"/>
    </source>
</evidence>
<dbReference type="GO" id="GO:0005874">
    <property type="term" value="C:microtubule"/>
    <property type="evidence" value="ECO:0007669"/>
    <property type="project" value="UniProtKB-KW"/>
</dbReference>
<dbReference type="InterPro" id="IPR042241">
    <property type="entry name" value="GCP_C_sf"/>
</dbReference>
<feature type="coiled-coil region" evidence="6">
    <location>
        <begin position="602"/>
        <end position="650"/>
    </location>
</feature>
<comment type="similarity">
    <text evidence="2">Belongs to the TUBGCP family.</text>
</comment>
<keyword evidence="6" id="KW-0175">Coiled coil</keyword>
<dbReference type="Pfam" id="PF04130">
    <property type="entry name" value="GCP_C_terminal"/>
    <property type="match status" value="1"/>
</dbReference>
<dbReference type="GO" id="GO:0051321">
    <property type="term" value="P:meiotic cell cycle"/>
    <property type="evidence" value="ECO:0007669"/>
    <property type="project" value="TreeGrafter"/>
</dbReference>
<comment type="subcellular location">
    <subcellularLocation>
        <location evidence="1">Cytoplasm</location>
        <location evidence="1">Cytoskeleton</location>
    </subcellularLocation>
</comment>
<evidence type="ECO:0000256" key="6">
    <source>
        <dbReference type="SAM" id="Coils"/>
    </source>
</evidence>
<keyword evidence="10" id="KW-1185">Reference proteome</keyword>
<evidence type="ECO:0000313" key="10">
    <source>
        <dbReference type="Proteomes" id="UP001152798"/>
    </source>
</evidence>
<dbReference type="Gene3D" id="1.20.120.1900">
    <property type="entry name" value="Gamma-tubulin complex, C-terminal domain"/>
    <property type="match status" value="1"/>
</dbReference>
<keyword evidence="4" id="KW-0493">Microtubule</keyword>
<protein>
    <recommendedName>
        <fullName evidence="11">Gamma-tubulin complex component 6</fullName>
    </recommendedName>
</protein>
<reference evidence="9" key="1">
    <citation type="submission" date="2022-01" db="EMBL/GenBank/DDBJ databases">
        <authorList>
            <person name="King R."/>
        </authorList>
    </citation>
    <scope>NUCLEOTIDE SEQUENCE</scope>
</reference>
<evidence type="ECO:0000259" key="8">
    <source>
        <dbReference type="Pfam" id="PF17681"/>
    </source>
</evidence>
<accession>A0A9P0HBS7</accession>
<feature type="domain" description="Gamma tubulin complex component protein N-terminal" evidence="8">
    <location>
        <begin position="307"/>
        <end position="482"/>
    </location>
</feature>
<dbReference type="Pfam" id="PF17681">
    <property type="entry name" value="GCP_N_terminal"/>
    <property type="match status" value="1"/>
</dbReference>
<evidence type="ECO:0000256" key="3">
    <source>
        <dbReference type="ARBA" id="ARBA00022490"/>
    </source>
</evidence>
<dbReference type="GO" id="GO:0031122">
    <property type="term" value="P:cytoplasmic microtubule organization"/>
    <property type="evidence" value="ECO:0007669"/>
    <property type="project" value="TreeGrafter"/>
</dbReference>
<dbReference type="GO" id="GO:0000922">
    <property type="term" value="C:spindle pole"/>
    <property type="evidence" value="ECO:0007669"/>
    <property type="project" value="InterPro"/>
</dbReference>
<dbReference type="GO" id="GO:0051225">
    <property type="term" value="P:spindle assembly"/>
    <property type="evidence" value="ECO:0007669"/>
    <property type="project" value="TreeGrafter"/>
</dbReference>